<organism evidence="1 2">
    <name type="scientific">Candidatus Methylacidithermus pantelleriae</name>
    <dbReference type="NCBI Taxonomy" id="2744239"/>
    <lineage>
        <taxon>Bacteria</taxon>
        <taxon>Pseudomonadati</taxon>
        <taxon>Verrucomicrobiota</taxon>
        <taxon>Methylacidiphilae</taxon>
        <taxon>Methylacidiphilales</taxon>
        <taxon>Methylacidiphilaceae</taxon>
        <taxon>Candidatus Methylacidithermus</taxon>
    </lineage>
</organism>
<name>A0A8J2FSF6_9BACT</name>
<keyword evidence="2" id="KW-1185">Reference proteome</keyword>
<accession>A0A8J2FSF6</accession>
<protein>
    <submittedName>
        <fullName evidence="1">Uncharacterized protein</fullName>
    </submittedName>
</protein>
<evidence type="ECO:0000313" key="2">
    <source>
        <dbReference type="Proteomes" id="UP000663859"/>
    </source>
</evidence>
<reference evidence="1" key="1">
    <citation type="submission" date="2021-02" db="EMBL/GenBank/DDBJ databases">
        <authorList>
            <person name="Cremers G."/>
            <person name="Picone N."/>
        </authorList>
    </citation>
    <scope>NUCLEOTIDE SEQUENCE</scope>
    <source>
        <strain evidence="1">PQ17</strain>
    </source>
</reference>
<dbReference type="Proteomes" id="UP000663859">
    <property type="component" value="Unassembled WGS sequence"/>
</dbReference>
<dbReference type="EMBL" id="CAJNOB010000012">
    <property type="protein sequence ID" value="CAF0696041.1"/>
    <property type="molecule type" value="Genomic_DNA"/>
</dbReference>
<sequence>MFGLFFKERRQKRSLGERHFYGTLRLSEMEACREILSGIAWLLTRVGDLCVRGALFPRGLSGREPSS</sequence>
<proteinExistence type="predicted"/>
<comment type="caution">
    <text evidence="1">The sequence shown here is derived from an EMBL/GenBank/DDBJ whole genome shotgun (WGS) entry which is preliminary data.</text>
</comment>
<gene>
    <name evidence="1" type="ORF">MPNT_20096</name>
</gene>
<dbReference type="AlphaFoldDB" id="A0A8J2FSF6"/>
<evidence type="ECO:0000313" key="1">
    <source>
        <dbReference type="EMBL" id="CAF0696041.1"/>
    </source>
</evidence>